<dbReference type="RefSeq" id="WP_163344859.1">
    <property type="nucleotide sequence ID" value="NZ_CP048409.1"/>
</dbReference>
<dbReference type="EMBL" id="CP048409">
    <property type="protein sequence ID" value="QIA06930.1"/>
    <property type="molecule type" value="Genomic_DNA"/>
</dbReference>
<name>A0A6C0R9B0_9BACT</name>
<feature type="domain" description="ATPase" evidence="1">
    <location>
        <begin position="18"/>
        <end position="260"/>
    </location>
</feature>
<evidence type="ECO:0000313" key="3">
    <source>
        <dbReference type="Proteomes" id="UP000474630"/>
    </source>
</evidence>
<evidence type="ECO:0000313" key="2">
    <source>
        <dbReference type="EMBL" id="QIA06930.1"/>
    </source>
</evidence>
<dbReference type="InterPro" id="IPR011579">
    <property type="entry name" value="ATPase_dom"/>
</dbReference>
<dbReference type="PANTHER" id="PTHR34301:SF8">
    <property type="entry name" value="ATPASE DOMAIN-CONTAINING PROTEIN"/>
    <property type="match status" value="1"/>
</dbReference>
<dbReference type="SUPFAM" id="SSF52540">
    <property type="entry name" value="P-loop containing nucleoside triphosphate hydrolases"/>
    <property type="match status" value="1"/>
</dbReference>
<protein>
    <submittedName>
        <fullName evidence="2">ATP-binding protein</fullName>
    </submittedName>
</protein>
<dbReference type="Proteomes" id="UP000474630">
    <property type="component" value="Chromosome"/>
</dbReference>
<sequence>MKKDNPFKYGSIVDKEGFCNRKEEIFRLKSYIQSSQSLWLYSPRRFGKTSLINRVFEETKSVKCLYLDLYNIKSVDDFCKRYAQLLANELFDWKDNIRNLSEKFIQNFKGLKPSVVFDERGTPSFSLQLEAINQQTDVETILNIPHKICKKNGQKICIAFDEFQEIKRIDPFLINWMRSAFQFHKNISYIFLGSKQSLMKSIFSDQNSPFYEFGMKMQLNPIKQEELANFINERFKSRGLKVEPSVVDKILEITEGHPHYTQFFASEVFYLILTGENQKDVQFNKKWLNKIINGQSDIFQNIYDQLSNIQRTVLLTLSRLSLNEELYSAETKEKYKLPVSSSLNTALHSLIKKDIVTKHGTQYIISNPVFKEWLRTI</sequence>
<gene>
    <name evidence="2" type="ORF">G0Q07_03905</name>
</gene>
<reference evidence="2 3" key="1">
    <citation type="submission" date="2020-02" db="EMBL/GenBank/DDBJ databases">
        <title>Genome sequencing for Draconibacterium sp. strain M1.</title>
        <authorList>
            <person name="Park S.-J."/>
        </authorList>
    </citation>
    <scope>NUCLEOTIDE SEQUENCE [LARGE SCALE GENOMIC DNA]</scope>
    <source>
        <strain evidence="2 3">M1</strain>
    </source>
</reference>
<dbReference type="KEGG" id="drc:G0Q07_03905"/>
<evidence type="ECO:0000259" key="1">
    <source>
        <dbReference type="Pfam" id="PF01637"/>
    </source>
</evidence>
<organism evidence="2 3">
    <name type="scientific">Draconibacterium halophilum</name>
    <dbReference type="NCBI Taxonomy" id="2706887"/>
    <lineage>
        <taxon>Bacteria</taxon>
        <taxon>Pseudomonadati</taxon>
        <taxon>Bacteroidota</taxon>
        <taxon>Bacteroidia</taxon>
        <taxon>Marinilabiliales</taxon>
        <taxon>Prolixibacteraceae</taxon>
        <taxon>Draconibacterium</taxon>
    </lineage>
</organism>
<dbReference type="AlphaFoldDB" id="A0A6C0R9B0"/>
<dbReference type="Pfam" id="PF01637">
    <property type="entry name" value="ATPase_2"/>
    <property type="match status" value="1"/>
</dbReference>
<dbReference type="GO" id="GO:0005524">
    <property type="term" value="F:ATP binding"/>
    <property type="evidence" value="ECO:0007669"/>
    <property type="project" value="UniProtKB-KW"/>
</dbReference>
<dbReference type="Gene3D" id="3.40.50.300">
    <property type="entry name" value="P-loop containing nucleotide triphosphate hydrolases"/>
    <property type="match status" value="1"/>
</dbReference>
<accession>A0A6C0R9B0</accession>
<dbReference type="PANTHER" id="PTHR34301">
    <property type="entry name" value="DNA-BINDING PROTEIN-RELATED"/>
    <property type="match status" value="1"/>
</dbReference>
<keyword evidence="3" id="KW-1185">Reference proteome</keyword>
<proteinExistence type="predicted"/>
<keyword evidence="2" id="KW-0067">ATP-binding</keyword>
<keyword evidence="2" id="KW-0547">Nucleotide-binding</keyword>
<dbReference type="InterPro" id="IPR027417">
    <property type="entry name" value="P-loop_NTPase"/>
</dbReference>